<keyword evidence="6" id="KW-1133">Transmembrane helix</keyword>
<proteinExistence type="inferred from homology"/>
<comment type="similarity">
    <text evidence="2">Belongs to the TMEM208 family.</text>
</comment>
<evidence type="ECO:0000313" key="9">
    <source>
        <dbReference type="WBParaSite" id="SRDH1_84920.1"/>
    </source>
</evidence>
<name>A0A183QCM9_9TREM</name>
<keyword evidence="7" id="KW-0472">Membrane</keyword>
<evidence type="ECO:0000256" key="2">
    <source>
        <dbReference type="ARBA" id="ARBA00009950"/>
    </source>
</evidence>
<organism evidence="8 9">
    <name type="scientific">Schistosoma rodhaini</name>
    <dbReference type="NCBI Taxonomy" id="6188"/>
    <lineage>
        <taxon>Eukaryota</taxon>
        <taxon>Metazoa</taxon>
        <taxon>Spiralia</taxon>
        <taxon>Lophotrochozoa</taxon>
        <taxon>Platyhelminthes</taxon>
        <taxon>Trematoda</taxon>
        <taxon>Digenea</taxon>
        <taxon>Strigeidida</taxon>
        <taxon>Schistosomatoidea</taxon>
        <taxon>Schistosomatidae</taxon>
        <taxon>Schistosoma</taxon>
    </lineage>
</organism>
<reference evidence="8" key="1">
    <citation type="submission" date="2022-06" db="EMBL/GenBank/DDBJ databases">
        <authorList>
            <person name="Berger JAMES D."/>
            <person name="Berger JAMES D."/>
        </authorList>
    </citation>
    <scope>NUCLEOTIDE SEQUENCE [LARGE SCALE GENOMIC DNA]</scope>
</reference>
<dbReference type="PANTHER" id="PTHR13505:SF7">
    <property type="entry name" value="TRANSMEMBRANE PROTEIN 208"/>
    <property type="match status" value="1"/>
</dbReference>
<dbReference type="GO" id="GO:0005773">
    <property type="term" value="C:vacuole"/>
    <property type="evidence" value="ECO:0007669"/>
    <property type="project" value="GOC"/>
</dbReference>
<dbReference type="Proteomes" id="UP000050792">
    <property type="component" value="Unassembled WGS sequence"/>
</dbReference>
<dbReference type="PANTHER" id="PTHR13505">
    <property type="entry name" value="TRANSMEMBRANE PROTEIN 208"/>
    <property type="match status" value="1"/>
</dbReference>
<evidence type="ECO:0000256" key="4">
    <source>
        <dbReference type="ARBA" id="ARBA00022692"/>
    </source>
</evidence>
<comment type="subcellular location">
    <subcellularLocation>
        <location evidence="1">Endoplasmic reticulum membrane</location>
        <topology evidence="1">Multi-pass membrane protein</topology>
    </subcellularLocation>
</comment>
<accession>A0A183QCM9</accession>
<dbReference type="GO" id="GO:0005789">
    <property type="term" value="C:endoplasmic reticulum membrane"/>
    <property type="evidence" value="ECO:0007669"/>
    <property type="project" value="UniProtKB-SubCell"/>
</dbReference>
<dbReference type="AlphaFoldDB" id="A0A183QCM9"/>
<evidence type="ECO:0000256" key="5">
    <source>
        <dbReference type="ARBA" id="ARBA00022824"/>
    </source>
</evidence>
<reference evidence="9" key="2">
    <citation type="submission" date="2023-11" db="UniProtKB">
        <authorList>
            <consortium name="WormBaseParasite"/>
        </authorList>
    </citation>
    <scope>IDENTIFICATION</scope>
</reference>
<dbReference type="GO" id="GO:0006624">
    <property type="term" value="P:vacuolar protein processing"/>
    <property type="evidence" value="ECO:0007669"/>
    <property type="project" value="TreeGrafter"/>
</dbReference>
<evidence type="ECO:0000313" key="8">
    <source>
        <dbReference type="Proteomes" id="UP000050792"/>
    </source>
</evidence>
<sequence>MGSGSEYRCSQIFCYPKATFLLLVMFNQKKAHKEGTKSEKLIHEENVRTLKFYRYLFLSCYVVYFVITLTFFWSTFTKRYITLSLGCFGACLAAYKFMSYMASPSYAVNERGTRQLVDAGLDLNIGSGGLGEQAKDAIIMCSLVTMLSLIHQYFWFLLLIIPIRLFYVLWVNILAPWIFDPNQETQVNEKKQKKMERKMRRVGHLMHGTDRGVGRAN</sequence>
<evidence type="ECO:0000256" key="6">
    <source>
        <dbReference type="ARBA" id="ARBA00022989"/>
    </source>
</evidence>
<evidence type="ECO:0000256" key="1">
    <source>
        <dbReference type="ARBA" id="ARBA00004477"/>
    </source>
</evidence>
<dbReference type="InterPro" id="IPR008506">
    <property type="entry name" value="SND2/TMEM208"/>
</dbReference>
<keyword evidence="4" id="KW-0812">Transmembrane</keyword>
<keyword evidence="5" id="KW-0256">Endoplasmic reticulum</keyword>
<keyword evidence="8" id="KW-1185">Reference proteome</keyword>
<protein>
    <recommendedName>
        <fullName evidence="3">Transmembrane protein 208</fullName>
    </recommendedName>
</protein>
<evidence type="ECO:0000256" key="3">
    <source>
        <dbReference type="ARBA" id="ARBA00015033"/>
    </source>
</evidence>
<dbReference type="Pfam" id="PF05620">
    <property type="entry name" value="TMEM208_SND2"/>
    <property type="match status" value="1"/>
</dbReference>
<evidence type="ECO:0000256" key="7">
    <source>
        <dbReference type="ARBA" id="ARBA00023136"/>
    </source>
</evidence>
<dbReference type="WBParaSite" id="SRDH1_84920.1">
    <property type="protein sequence ID" value="SRDH1_84920.1"/>
    <property type="gene ID" value="SRDH1_84920"/>
</dbReference>